<feature type="compositionally biased region" description="Low complexity" evidence="1">
    <location>
        <begin position="246"/>
        <end position="270"/>
    </location>
</feature>
<accession>A0A7S0L746</accession>
<protein>
    <submittedName>
        <fullName evidence="2">Uncharacterized protein</fullName>
    </submittedName>
</protein>
<evidence type="ECO:0000313" key="2">
    <source>
        <dbReference type="EMBL" id="CAD8604238.1"/>
    </source>
</evidence>
<dbReference type="EMBL" id="HBEY01015682">
    <property type="protein sequence ID" value="CAD8604238.1"/>
    <property type="molecule type" value="Transcribed_RNA"/>
</dbReference>
<proteinExistence type="predicted"/>
<gene>
    <name evidence="2" type="ORF">CPEL01642_LOCUS7573</name>
</gene>
<feature type="region of interest" description="Disordered" evidence="1">
    <location>
        <begin position="120"/>
        <end position="139"/>
    </location>
</feature>
<dbReference type="AlphaFoldDB" id="A0A7S0L746"/>
<organism evidence="2">
    <name type="scientific">Coccolithus braarudii</name>
    <dbReference type="NCBI Taxonomy" id="221442"/>
    <lineage>
        <taxon>Eukaryota</taxon>
        <taxon>Haptista</taxon>
        <taxon>Haptophyta</taxon>
        <taxon>Prymnesiophyceae</taxon>
        <taxon>Coccolithales</taxon>
        <taxon>Coccolithaceae</taxon>
        <taxon>Coccolithus</taxon>
    </lineage>
</organism>
<name>A0A7S0L746_9EUKA</name>
<reference evidence="2" key="1">
    <citation type="submission" date="2021-01" db="EMBL/GenBank/DDBJ databases">
        <authorList>
            <person name="Corre E."/>
            <person name="Pelletier E."/>
            <person name="Niang G."/>
            <person name="Scheremetjew M."/>
            <person name="Finn R."/>
            <person name="Kale V."/>
            <person name="Holt S."/>
            <person name="Cochrane G."/>
            <person name="Meng A."/>
            <person name="Brown T."/>
            <person name="Cohen L."/>
        </authorList>
    </citation>
    <scope>NUCLEOTIDE SEQUENCE</scope>
    <source>
        <strain evidence="2">PLY182g</strain>
    </source>
</reference>
<sequence length="416" mass="43204">MMPQWGAGGSGMDALAQNTMITPHDYGVYEFEQRRMLGQVGEYNQQPGCNQSMQTAMGGSWEQPPTQFLAQQQQHAMMGGVDWTAQAHANLVPAYQGGHGSPACYMSGKSSRGVKRRFAVSTGGSHEGSPASAHRQEPPGFISDTVRARAVAGLLKTFIDDHRGAIGGADLGKFYPTLSEADRDELKKAKTPKMGRGIQSFAAQHSDLIRVITQQAEGVPDANGTMRIESTTYPPGQSPAVLLPEEAPASAPERAPQAAASDNAASNGGTAAEGGKARQRAGSVVRGSNYLGSRLRKFVNVQGGSVGSAELLEKLVPTIKEPMDQHLISLVACLLGDSGLRLHSVPAPLRPPPGALVGGGSQCGAELAAAPAKVLESDAVPFTPEETTVEASVAAALPPIIDAASAATVALTPDAL</sequence>
<evidence type="ECO:0000256" key="1">
    <source>
        <dbReference type="SAM" id="MobiDB-lite"/>
    </source>
</evidence>
<feature type="region of interest" description="Disordered" evidence="1">
    <location>
        <begin position="246"/>
        <end position="283"/>
    </location>
</feature>